<dbReference type="PANTHER" id="PTHR43775:SF29">
    <property type="entry name" value="ASPERFURANONE POLYKETIDE SYNTHASE AFOG-RELATED"/>
    <property type="match status" value="1"/>
</dbReference>
<dbReference type="InterPro" id="IPR049551">
    <property type="entry name" value="PKS_DH_C"/>
</dbReference>
<dbReference type="SUPFAM" id="SSF53335">
    <property type="entry name" value="S-adenosyl-L-methionine-dependent methyltransferases"/>
    <property type="match status" value="1"/>
</dbReference>
<dbReference type="GO" id="GO:0016491">
    <property type="term" value="F:oxidoreductase activity"/>
    <property type="evidence" value="ECO:0007669"/>
    <property type="project" value="UniProtKB-KW"/>
</dbReference>
<dbReference type="FunFam" id="3.40.50.720:FF:000209">
    <property type="entry name" value="Polyketide synthase Pks12"/>
    <property type="match status" value="1"/>
</dbReference>
<dbReference type="Gene3D" id="3.40.366.10">
    <property type="entry name" value="Malonyl-Coenzyme A Acyl Carrier Protein, domain 2"/>
    <property type="match status" value="1"/>
</dbReference>
<dbReference type="Pfam" id="PF21089">
    <property type="entry name" value="PKS_DH_N"/>
    <property type="match status" value="1"/>
</dbReference>
<dbReference type="PROSITE" id="PS50075">
    <property type="entry name" value="CARRIER"/>
    <property type="match status" value="1"/>
</dbReference>
<dbReference type="InterPro" id="IPR049900">
    <property type="entry name" value="PKS_mFAS_DH"/>
</dbReference>
<dbReference type="SUPFAM" id="SSF51735">
    <property type="entry name" value="NAD(P)-binding Rossmann-fold domains"/>
    <property type="match status" value="2"/>
</dbReference>
<dbReference type="Gene3D" id="1.10.1200.10">
    <property type="entry name" value="ACP-like"/>
    <property type="match status" value="1"/>
</dbReference>
<dbReference type="Pfam" id="PF08242">
    <property type="entry name" value="Methyltransf_12"/>
    <property type="match status" value="1"/>
</dbReference>
<dbReference type="InterPro" id="IPR018201">
    <property type="entry name" value="Ketoacyl_synth_AS"/>
</dbReference>
<organism evidence="12 13">
    <name type="scientific">Aspergillus coremiiformis</name>
    <dbReference type="NCBI Taxonomy" id="138285"/>
    <lineage>
        <taxon>Eukaryota</taxon>
        <taxon>Fungi</taxon>
        <taxon>Dikarya</taxon>
        <taxon>Ascomycota</taxon>
        <taxon>Pezizomycotina</taxon>
        <taxon>Eurotiomycetes</taxon>
        <taxon>Eurotiomycetidae</taxon>
        <taxon>Eurotiales</taxon>
        <taxon>Aspergillaceae</taxon>
        <taxon>Aspergillus</taxon>
        <taxon>Aspergillus subgen. Circumdati</taxon>
    </lineage>
</organism>
<dbReference type="GO" id="GO:1901336">
    <property type="term" value="P:lactone biosynthetic process"/>
    <property type="evidence" value="ECO:0007669"/>
    <property type="project" value="UniProtKB-ARBA"/>
</dbReference>
<keyword evidence="13" id="KW-1185">Reference proteome</keyword>
<dbReference type="InterPro" id="IPR020806">
    <property type="entry name" value="PKS_PP-bd"/>
</dbReference>
<dbReference type="Gene3D" id="3.40.50.720">
    <property type="entry name" value="NAD(P)-binding Rossmann-like Domain"/>
    <property type="match status" value="2"/>
</dbReference>
<dbReference type="PANTHER" id="PTHR43775">
    <property type="entry name" value="FATTY ACID SYNTHASE"/>
    <property type="match status" value="1"/>
</dbReference>
<dbReference type="SUPFAM" id="SSF55048">
    <property type="entry name" value="Probable ACP-binding domain of malonyl-CoA ACP transacylase"/>
    <property type="match status" value="1"/>
</dbReference>
<dbReference type="InterPro" id="IPR014043">
    <property type="entry name" value="Acyl_transferase_dom"/>
</dbReference>
<dbReference type="InterPro" id="IPR020841">
    <property type="entry name" value="PKS_Beta-ketoAc_synthase_dom"/>
</dbReference>
<dbReference type="InterPro" id="IPR011032">
    <property type="entry name" value="GroES-like_sf"/>
</dbReference>
<name>A0A5N6ZCW8_9EURO</name>
<keyword evidence="2" id="KW-0597">Phosphoprotein</keyword>
<evidence type="ECO:0000256" key="7">
    <source>
        <dbReference type="ARBA" id="ARBA00023315"/>
    </source>
</evidence>
<keyword evidence="4" id="KW-0521">NADP</keyword>
<dbReference type="InterPro" id="IPR001227">
    <property type="entry name" value="Ac_transferase_dom_sf"/>
</dbReference>
<keyword evidence="1" id="KW-0596">Phosphopantetheine</keyword>
<dbReference type="Gene3D" id="3.40.50.150">
    <property type="entry name" value="Vaccinia Virus protein VP39"/>
    <property type="match status" value="1"/>
</dbReference>
<dbReference type="InterPro" id="IPR029063">
    <property type="entry name" value="SAM-dependent_MTases_sf"/>
</dbReference>
<dbReference type="InterPro" id="IPR036736">
    <property type="entry name" value="ACP-like_sf"/>
</dbReference>
<evidence type="ECO:0000259" key="11">
    <source>
        <dbReference type="PROSITE" id="PS52019"/>
    </source>
</evidence>
<dbReference type="InterPro" id="IPR016039">
    <property type="entry name" value="Thiolase-like"/>
</dbReference>
<feature type="active site" description="Proton acceptor; for dehydratase activity" evidence="8">
    <location>
        <position position="992"/>
    </location>
</feature>
<evidence type="ECO:0000256" key="5">
    <source>
        <dbReference type="ARBA" id="ARBA00023002"/>
    </source>
</evidence>
<dbReference type="InterPro" id="IPR020807">
    <property type="entry name" value="PKS_DH"/>
</dbReference>
<dbReference type="InterPro" id="IPR014031">
    <property type="entry name" value="Ketoacyl_synth_C"/>
</dbReference>
<dbReference type="InterPro" id="IPR013149">
    <property type="entry name" value="ADH-like_C"/>
</dbReference>
<dbReference type="Pfam" id="PF00698">
    <property type="entry name" value="Acyl_transf_1"/>
    <property type="match status" value="1"/>
</dbReference>
<dbReference type="OrthoDB" id="329835at2759"/>
<feature type="region of interest" description="C-terminal hotdog fold" evidence="8">
    <location>
        <begin position="1119"/>
        <end position="1280"/>
    </location>
</feature>
<dbReference type="PROSITE" id="PS52004">
    <property type="entry name" value="KS3_2"/>
    <property type="match status" value="1"/>
</dbReference>
<feature type="domain" description="Carrier" evidence="9">
    <location>
        <begin position="2496"/>
        <end position="2579"/>
    </location>
</feature>
<evidence type="ECO:0000256" key="2">
    <source>
        <dbReference type="ARBA" id="ARBA00022553"/>
    </source>
</evidence>
<dbReference type="Pfam" id="PF00550">
    <property type="entry name" value="PP-binding"/>
    <property type="match status" value="1"/>
</dbReference>
<accession>A0A5N6ZCW8</accession>
<dbReference type="CDD" id="cd02440">
    <property type="entry name" value="AdoMet_MTases"/>
    <property type="match status" value="1"/>
</dbReference>
<dbReference type="InterPro" id="IPR016035">
    <property type="entry name" value="Acyl_Trfase/lysoPLipase"/>
</dbReference>
<dbReference type="EMBL" id="ML739051">
    <property type="protein sequence ID" value="KAE8355492.1"/>
    <property type="molecule type" value="Genomic_DNA"/>
</dbReference>
<evidence type="ECO:0000256" key="6">
    <source>
        <dbReference type="ARBA" id="ARBA00023268"/>
    </source>
</evidence>
<dbReference type="SUPFAM" id="SSF52151">
    <property type="entry name" value="FabD/lysophospholipase-like"/>
    <property type="match status" value="1"/>
</dbReference>
<dbReference type="InterPro" id="IPR036291">
    <property type="entry name" value="NAD(P)-bd_dom_sf"/>
</dbReference>
<dbReference type="SMART" id="SM00823">
    <property type="entry name" value="PKS_PP"/>
    <property type="match status" value="1"/>
</dbReference>
<dbReference type="Pfam" id="PF00107">
    <property type="entry name" value="ADH_zinc_N"/>
    <property type="match status" value="1"/>
</dbReference>
<dbReference type="PROSITE" id="PS52019">
    <property type="entry name" value="PKS_MFAS_DH"/>
    <property type="match status" value="1"/>
</dbReference>
<dbReference type="InterPro" id="IPR013154">
    <property type="entry name" value="ADH-like_N"/>
</dbReference>
<dbReference type="Gene3D" id="3.40.47.10">
    <property type="match status" value="1"/>
</dbReference>
<sequence length="2579" mass="283716">MSNPKSPTPLAIIGFAAKFSQEATNVENFWDFLLQARQSMTTFPKDRLSLEGYYHPDPERAGTIHSKGAHFLSEPPSAFDAAFFSVNKIEVKGLDPQQCLVMENVYHALENAGIPMQKAVSSNTSVFVSGFNHDHRDRLRTDPEIFFKHSPTSSESSMISGRVSWFYDFKGPSITVDTACSSSMVALHLANQSILSGDSDMAIISGVSVFGGLGHMQGMSYSGFLGSEGKCFTFDHRADGYSRGEGVGTVIVKSLDKALADGDTIRAVIRGTALNHDGRTPGLTYPSGDAQERLVRNIYESVGLDPTETLYVESHGTGTPAGDPIEVHAIARAFGSVNREQPIYVGALKPNIGHTEGGSGISGIIKAVLILESGIIPSNVNFEEVNPEIRMEEWKVRFPMTAIPWPASGLRRVSVNCFGLSGTNAHCILDDAYHFLRNQALVGNHNTRPGTPTVEDVARLVNPDVIHAELSDIQQEDTSPTGTEAPKLFLFSGFDQNAPKRISTELLNYIKRHEHSSTKSDPAQTLLDTAFTLSERRSRFRWSSYLLAGSTKDLEAQLESDSGLPEPISAQKSSRVGFVFTGQGAQYARMGHQLLQFSVFRESLDAATEYLKSHGCQWSIIDEIFREKTESNIDEAAKSHPCCTVLQVALVDLLHSWNIRPVSVVGHSSGEIAAAYCAGKISREAAWHVAYYRGRVTSHIPRKPRGAMLAVGLDCVTLQPYLDQIHDKVSGDLVIACFNSPKNNTVSGDESMIVALQSVLEGEGAFVRRLRAPNAYHSPHMLEIADDYLEAMGQVPDGYYLAQDEPVRMFSTSTGSEVTEDRLQSEYWVRNLVSTVKFTTALQAMCTFRDGAAPDQLLEVGPHCALQSAAKESLTGQKSIVYRATLDRKDGSTKTLLHTVGALAIRGIPVNLRTVNLSCESARVPTLLVDLPPYPFNHHENALYESRITRAVRFRALPRHDLLGALSPDSSPLQWSWKHFLRVTENPWLKDHVVAENIVFPGAGYIVMAIEATRQIMSSAPLSGLHIRDVSFKSMLIIPNNNDGVETCFSLTPMDESNVSTSSLWNKFTVSSYDFDHDEWTENCTGYISVELKSTPSPVTGGRENAYRLETWSLAQEQADQCRRPMDFIRMCDNLDSVGITFGPLFRNLSDVRIGGQGTGVMAGTINIPDVAAVMPKGYTHPHLIHPATLDATLQAGIAAICDFTGHRQLRRGNVPGFIKDMWISASIPNQGSLECCGNASLLSHNAYNFDGRVWDREGKSGLITLTGVHLMPFQSNTGNSYETQLFHSIEWSADANFLSNSTLGRSTPDQTKYESEKLWFSEIQLAAALLATDALTDLKTYQFPASTPDHLLKFYESLKRVVADVVTGSIGYITFEDWQKCVHDVALKRELYTRVASRDTHGEVLVRMGYSIASFLQQNSDPLYVMFGQDDLMTRYYDGDMDMGPIPQEMAKMMSSMRFTFSNLKILEIGAGTGGFTSHILKYLRPLNADGETEGNCIASYDFTDVSPSFFESAKARFSDWGSILNYRKLDLSLDPISQGFAAASYDMIVASNVLHATPSIQQTLMNMQLLLRPGGKLLFLEGVRQDTIYTNISFGALPGWWLGQEPIRKWCPYITEKEWDVRLRGSGFSGVDLSITSSYYPDFKNFSIMLSTTVQPRGTAACPRVVIISTESESGSVASMLQEYLKDEMNIPFCSLLHPRELVETELDQVVCISLLELSSPILSDMDEASFAQVKHLLLACNQIIWVTGVEDPKQNMAAGLIRTIRWERDSHDLDLVTVAVDPRGSLTNETVHNLSKILQHHFLDASEGKVHANAEYRLVGGQIQTNRVVDNIHATEVISSHSVEPIPVPSEWKEVERPIKLQIGQQGDLNSLHWVTDGDKPRPLGPAEVEIEVHAVGLNFRDLLAVMGELPRATIGNEAAGVVTRLGSGVSRFHVGDRVAYISDPDYPGTLRTLGRADQGLVMPIPDEFGFEQAASMPIIYATVIYSLKHIARLLEGESILIHAGAGGVGQAAIQYARFVGAEVFTTVSTLEKKQLLMKEYGIPEDHIFSSRGLAFAEGIKKQKPCGVDVILNSLSGEALHRSWDCIAPLGRFVEIGKRDIQTGGKLDMQAFFNNVVFASVDLLILCKHRPKLIGELLDDVVKLWSAGKIRQPHPINKFSYSSIDRGLRSLQLGQSMGKIVCVPSDEQIPVLPEPETPFELDANGSYILAGGLGGLGRSIAYWMASRGGKHLIFLRRSHGLSPAAEEMISVLESMGCQCHVICCDISNEPRLAAVIKEIQENYPPIRGCINCSASWADSAFENMTYGEWRRPIKSKVNGSWNLHKLLPSKDLQFFVMLSSVAGVAGNRSQANYNAANTFQDALARYRVSQGLPGVTVDLGAVTSVGFMAENKEYTKHSMQIGNPVSEDQMLAIIDYVLNPQYMLTETTCQLICQLTMPPSFEQRATIAPRYLQYPMFSNLRGAISNTETQGGKEAQHQYHVQGLLAAARTEAEAADVVLNGIRAKLSAILGVSEDDIDPARSIQENGVDSLMEMEFRTWVSKDLGATMAKGDLNTKSATELSVKIAGASVFTHSKS</sequence>
<dbReference type="InterPro" id="IPR042104">
    <property type="entry name" value="PKS_dehydratase_sf"/>
</dbReference>
<dbReference type="PROSITE" id="PS01162">
    <property type="entry name" value="QOR_ZETA_CRYSTAL"/>
    <property type="match status" value="1"/>
</dbReference>
<evidence type="ECO:0000256" key="1">
    <source>
        <dbReference type="ARBA" id="ARBA00022450"/>
    </source>
</evidence>
<dbReference type="Gene3D" id="3.10.129.110">
    <property type="entry name" value="Polyketide synthase dehydratase"/>
    <property type="match status" value="1"/>
</dbReference>
<dbReference type="InterPro" id="IPR050091">
    <property type="entry name" value="PKS_NRPS_Biosynth_Enz"/>
</dbReference>
<feature type="active site" description="Proton donor; for dehydratase activity" evidence="8">
    <location>
        <position position="1191"/>
    </location>
</feature>
<dbReference type="PROSITE" id="PS00606">
    <property type="entry name" value="KS3_1"/>
    <property type="match status" value="1"/>
</dbReference>
<keyword evidence="5" id="KW-0560">Oxidoreductase</keyword>
<dbReference type="InterPro" id="IPR016036">
    <property type="entry name" value="Malonyl_transacylase_ACP-bd"/>
</dbReference>
<dbReference type="GO" id="GO:0006633">
    <property type="term" value="P:fatty acid biosynthetic process"/>
    <property type="evidence" value="ECO:0007669"/>
    <property type="project" value="InterPro"/>
</dbReference>
<dbReference type="Pfam" id="PF08240">
    <property type="entry name" value="ADH_N"/>
    <property type="match status" value="1"/>
</dbReference>
<dbReference type="InterPro" id="IPR014030">
    <property type="entry name" value="Ketoacyl_synth_N"/>
</dbReference>
<dbReference type="Pfam" id="PF08659">
    <property type="entry name" value="KR"/>
    <property type="match status" value="1"/>
</dbReference>
<evidence type="ECO:0000259" key="10">
    <source>
        <dbReference type="PROSITE" id="PS52004"/>
    </source>
</evidence>
<reference evidence="13" key="1">
    <citation type="submission" date="2019-04" db="EMBL/GenBank/DDBJ databases">
        <title>Friends and foes A comparative genomics studyof 23 Aspergillus species from section Flavi.</title>
        <authorList>
            <consortium name="DOE Joint Genome Institute"/>
            <person name="Kjaerbolling I."/>
            <person name="Vesth T."/>
            <person name="Frisvad J.C."/>
            <person name="Nybo J.L."/>
            <person name="Theobald S."/>
            <person name="Kildgaard S."/>
            <person name="Isbrandt T."/>
            <person name="Kuo A."/>
            <person name="Sato A."/>
            <person name="Lyhne E.K."/>
            <person name="Kogle M.E."/>
            <person name="Wiebenga A."/>
            <person name="Kun R.S."/>
            <person name="Lubbers R.J."/>
            <person name="Makela M.R."/>
            <person name="Barry K."/>
            <person name="Chovatia M."/>
            <person name="Clum A."/>
            <person name="Daum C."/>
            <person name="Haridas S."/>
            <person name="He G."/>
            <person name="LaButti K."/>
            <person name="Lipzen A."/>
            <person name="Mondo S."/>
            <person name="Riley R."/>
            <person name="Salamov A."/>
            <person name="Simmons B.A."/>
            <person name="Magnuson J.K."/>
            <person name="Henrissat B."/>
            <person name="Mortensen U.H."/>
            <person name="Larsen T.O."/>
            <person name="Devries R.P."/>
            <person name="Grigoriev I.V."/>
            <person name="Machida M."/>
            <person name="Baker S.E."/>
            <person name="Andersen M.R."/>
        </authorList>
    </citation>
    <scope>NUCLEOTIDE SEQUENCE [LARGE SCALE GENOMIC DNA]</scope>
    <source>
        <strain evidence="13">CBS 553.77</strain>
    </source>
</reference>
<evidence type="ECO:0000256" key="8">
    <source>
        <dbReference type="PROSITE-ProRule" id="PRU01363"/>
    </source>
</evidence>
<dbReference type="CDD" id="cd05195">
    <property type="entry name" value="enoyl_red"/>
    <property type="match status" value="1"/>
</dbReference>
<dbReference type="SMART" id="SM00825">
    <property type="entry name" value="PKS_KS"/>
    <property type="match status" value="1"/>
</dbReference>
<evidence type="ECO:0000313" key="13">
    <source>
        <dbReference type="Proteomes" id="UP000327118"/>
    </source>
</evidence>
<dbReference type="SMART" id="SM00829">
    <property type="entry name" value="PKS_ER"/>
    <property type="match status" value="1"/>
</dbReference>
<feature type="domain" description="PKS/mFAS DH" evidence="11">
    <location>
        <begin position="960"/>
        <end position="1280"/>
    </location>
</feature>
<dbReference type="SUPFAM" id="SSF50129">
    <property type="entry name" value="GroES-like"/>
    <property type="match status" value="1"/>
</dbReference>
<dbReference type="Pfam" id="PF02801">
    <property type="entry name" value="Ketoacyl-synt_C"/>
    <property type="match status" value="1"/>
</dbReference>
<dbReference type="CDD" id="cd00833">
    <property type="entry name" value="PKS"/>
    <property type="match status" value="1"/>
</dbReference>
<gene>
    <name evidence="12" type="ORF">BDV28DRAFT_37824</name>
</gene>
<evidence type="ECO:0000313" key="12">
    <source>
        <dbReference type="EMBL" id="KAE8355492.1"/>
    </source>
</evidence>
<evidence type="ECO:0000256" key="3">
    <source>
        <dbReference type="ARBA" id="ARBA00022679"/>
    </source>
</evidence>
<dbReference type="SUPFAM" id="SSF53901">
    <property type="entry name" value="Thiolase-like"/>
    <property type="match status" value="1"/>
</dbReference>
<keyword evidence="6" id="KW-0511">Multifunctional enzyme</keyword>
<dbReference type="Gene3D" id="3.90.180.10">
    <property type="entry name" value="Medium-chain alcohol dehydrogenases, catalytic domain"/>
    <property type="match status" value="1"/>
</dbReference>
<proteinExistence type="predicted"/>
<dbReference type="InterPro" id="IPR049552">
    <property type="entry name" value="PKS_DH_N"/>
</dbReference>
<dbReference type="SUPFAM" id="SSF47336">
    <property type="entry name" value="ACP-like"/>
    <property type="match status" value="1"/>
</dbReference>
<dbReference type="InterPro" id="IPR057326">
    <property type="entry name" value="KR_dom"/>
</dbReference>
<dbReference type="GO" id="GO:0004312">
    <property type="term" value="F:fatty acid synthase activity"/>
    <property type="evidence" value="ECO:0007669"/>
    <property type="project" value="TreeGrafter"/>
</dbReference>
<evidence type="ECO:0000259" key="9">
    <source>
        <dbReference type="PROSITE" id="PS50075"/>
    </source>
</evidence>
<keyword evidence="3" id="KW-0808">Transferase</keyword>
<dbReference type="Pfam" id="PF14765">
    <property type="entry name" value="PS-DH"/>
    <property type="match status" value="1"/>
</dbReference>
<dbReference type="GO" id="GO:0004315">
    <property type="term" value="F:3-oxoacyl-[acyl-carrier-protein] synthase activity"/>
    <property type="evidence" value="ECO:0007669"/>
    <property type="project" value="InterPro"/>
</dbReference>
<keyword evidence="7" id="KW-0012">Acyltransferase</keyword>
<dbReference type="SMART" id="SM00822">
    <property type="entry name" value="PKS_KR"/>
    <property type="match status" value="1"/>
</dbReference>
<dbReference type="SMART" id="SM00827">
    <property type="entry name" value="PKS_AT"/>
    <property type="match status" value="1"/>
</dbReference>
<feature type="region of interest" description="N-terminal hotdog fold" evidence="8">
    <location>
        <begin position="960"/>
        <end position="1095"/>
    </location>
</feature>
<feature type="domain" description="Ketosynthase family 3 (KS3)" evidence="10">
    <location>
        <begin position="7"/>
        <end position="431"/>
    </location>
</feature>
<dbReference type="SMART" id="SM00826">
    <property type="entry name" value="PKS_DH"/>
    <property type="match status" value="1"/>
</dbReference>
<dbReference type="Pfam" id="PF00109">
    <property type="entry name" value="ketoacyl-synt"/>
    <property type="match status" value="1"/>
</dbReference>
<dbReference type="InterPro" id="IPR013968">
    <property type="entry name" value="PKS_KR"/>
</dbReference>
<dbReference type="GO" id="GO:0044550">
    <property type="term" value="P:secondary metabolite biosynthetic process"/>
    <property type="evidence" value="ECO:0007669"/>
    <property type="project" value="UniProtKB-ARBA"/>
</dbReference>
<dbReference type="InterPro" id="IPR013217">
    <property type="entry name" value="Methyltransf_12"/>
</dbReference>
<dbReference type="GO" id="GO:0008270">
    <property type="term" value="F:zinc ion binding"/>
    <property type="evidence" value="ECO:0007669"/>
    <property type="project" value="InterPro"/>
</dbReference>
<dbReference type="Proteomes" id="UP000327118">
    <property type="component" value="Unassembled WGS sequence"/>
</dbReference>
<evidence type="ECO:0000256" key="4">
    <source>
        <dbReference type="ARBA" id="ARBA00022857"/>
    </source>
</evidence>
<dbReference type="GO" id="GO:0031177">
    <property type="term" value="F:phosphopantetheine binding"/>
    <property type="evidence" value="ECO:0007669"/>
    <property type="project" value="InterPro"/>
</dbReference>
<protein>
    <submittedName>
        <fullName evidence="12">Iterative type I polyketide synthase</fullName>
    </submittedName>
</protein>
<dbReference type="Gene3D" id="3.30.70.3290">
    <property type="match status" value="1"/>
</dbReference>
<dbReference type="InterPro" id="IPR009081">
    <property type="entry name" value="PP-bd_ACP"/>
</dbReference>
<dbReference type="InterPro" id="IPR020843">
    <property type="entry name" value="ER"/>
</dbReference>
<dbReference type="InterPro" id="IPR002364">
    <property type="entry name" value="Quin_OxRdtase/zeta-crystal_CS"/>
</dbReference>